<proteinExistence type="predicted"/>
<sequence length="147" mass="16692">MSEKELPIPFKIVKVEENQFSVFEETLAIEERIQQEIGFGFGADAENNIIAVSMKFVLFKQNQPLLKLEITCYFEIEQQAFQDKLVQADEIVLPCSIVKHLAMITIGTARGILFANTKNTDFSKYIVGLINVDKIFSEDIIITSNNK</sequence>
<gene>
    <name evidence="1" type="ORF">NPX36_13200</name>
</gene>
<protein>
    <submittedName>
        <fullName evidence="1">Uncharacterized protein</fullName>
    </submittedName>
</protein>
<evidence type="ECO:0000313" key="1">
    <source>
        <dbReference type="EMBL" id="UUV21266.1"/>
    </source>
</evidence>
<dbReference type="Proteomes" id="UP001317001">
    <property type="component" value="Chromosome"/>
</dbReference>
<dbReference type="EMBL" id="CP102382">
    <property type="protein sequence ID" value="UUV21266.1"/>
    <property type="molecule type" value="Genomic_DNA"/>
</dbReference>
<name>A0ABY5NRT0_9FLAO</name>
<evidence type="ECO:0000313" key="2">
    <source>
        <dbReference type="Proteomes" id="UP001317001"/>
    </source>
</evidence>
<accession>A0ABY5NRT0</accession>
<dbReference type="RefSeq" id="WP_257499193.1">
    <property type="nucleotide sequence ID" value="NZ_CP102382.1"/>
</dbReference>
<organism evidence="1 2">
    <name type="scientific">Paenimyroides aestuarii</name>
    <dbReference type="NCBI Taxonomy" id="2968490"/>
    <lineage>
        <taxon>Bacteria</taxon>
        <taxon>Pseudomonadati</taxon>
        <taxon>Bacteroidota</taxon>
        <taxon>Flavobacteriia</taxon>
        <taxon>Flavobacteriales</taxon>
        <taxon>Flavobacteriaceae</taxon>
        <taxon>Paenimyroides</taxon>
    </lineage>
</organism>
<keyword evidence="2" id="KW-1185">Reference proteome</keyword>
<reference evidence="1 2" key="1">
    <citation type="submission" date="2022-08" db="EMBL/GenBank/DDBJ databases">
        <title>Myroides zhujiangensis sp. nov., a novel bacterium isolated from sediment in the Pearl River Estuary.</title>
        <authorList>
            <person name="Cui L."/>
        </authorList>
    </citation>
    <scope>NUCLEOTIDE SEQUENCE [LARGE SCALE GENOMIC DNA]</scope>
    <source>
        <strain evidence="1 2">SCSIO 72103</strain>
    </source>
</reference>